<gene>
    <name evidence="1" type="ORF">SDC9_129446</name>
</gene>
<dbReference type="InterPro" id="IPR046090">
    <property type="entry name" value="DUF6108"/>
</dbReference>
<proteinExistence type="predicted"/>
<evidence type="ECO:0000313" key="1">
    <source>
        <dbReference type="EMBL" id="MPM82385.1"/>
    </source>
</evidence>
<sequence>MKTKKSPFRLLFLLLLLATSVMAAHAQENLKINSIFEKYGRQKGSTMVVFSGEALDDYKLDKYRSITLPCDTNRSNHIQQCLEEDKKQARKIKEIITNGIISSGYYQLPDERGCVNRYILFKTGNDGTATLIYMEGGLDSEELINKLFIKNK</sequence>
<name>A0A645CZT5_9ZZZZ</name>
<comment type="caution">
    <text evidence="1">The sequence shown here is derived from an EMBL/GenBank/DDBJ whole genome shotgun (WGS) entry which is preliminary data.</text>
</comment>
<dbReference type="Pfam" id="PF19603">
    <property type="entry name" value="DUF6108"/>
    <property type="match status" value="1"/>
</dbReference>
<organism evidence="1">
    <name type="scientific">bioreactor metagenome</name>
    <dbReference type="NCBI Taxonomy" id="1076179"/>
    <lineage>
        <taxon>unclassified sequences</taxon>
        <taxon>metagenomes</taxon>
        <taxon>ecological metagenomes</taxon>
    </lineage>
</organism>
<evidence type="ECO:0008006" key="2">
    <source>
        <dbReference type="Google" id="ProtNLM"/>
    </source>
</evidence>
<dbReference type="AlphaFoldDB" id="A0A645CZT5"/>
<reference evidence="1" key="1">
    <citation type="submission" date="2019-08" db="EMBL/GenBank/DDBJ databases">
        <authorList>
            <person name="Kucharzyk K."/>
            <person name="Murdoch R.W."/>
            <person name="Higgins S."/>
            <person name="Loffler F."/>
        </authorList>
    </citation>
    <scope>NUCLEOTIDE SEQUENCE</scope>
</reference>
<dbReference type="EMBL" id="VSSQ01031484">
    <property type="protein sequence ID" value="MPM82385.1"/>
    <property type="molecule type" value="Genomic_DNA"/>
</dbReference>
<accession>A0A645CZT5</accession>
<protein>
    <recommendedName>
        <fullName evidence="2">DUF4252 domain-containing protein</fullName>
    </recommendedName>
</protein>